<dbReference type="Proteomes" id="UP000824120">
    <property type="component" value="Chromosome 2"/>
</dbReference>
<dbReference type="EMBL" id="JACXVP010000002">
    <property type="protein sequence ID" value="KAG5627419.1"/>
    <property type="molecule type" value="Genomic_DNA"/>
</dbReference>
<feature type="region of interest" description="Disordered" evidence="1">
    <location>
        <begin position="1"/>
        <end position="31"/>
    </location>
</feature>
<accession>A0A9J6ASZ9</accession>
<reference evidence="2 3" key="1">
    <citation type="submission" date="2020-09" db="EMBL/GenBank/DDBJ databases">
        <title>De no assembly of potato wild relative species, Solanum commersonii.</title>
        <authorList>
            <person name="Cho K."/>
        </authorList>
    </citation>
    <scope>NUCLEOTIDE SEQUENCE [LARGE SCALE GENOMIC DNA]</scope>
    <source>
        <strain evidence="2">LZ3.2</strain>
        <tissue evidence="2">Leaf</tissue>
    </source>
</reference>
<keyword evidence="3" id="KW-1185">Reference proteome</keyword>
<name>A0A9J6ASZ9_SOLCO</name>
<evidence type="ECO:0000313" key="2">
    <source>
        <dbReference type="EMBL" id="KAG5627419.1"/>
    </source>
</evidence>
<dbReference type="AlphaFoldDB" id="A0A9J6ASZ9"/>
<feature type="compositionally biased region" description="Basic and acidic residues" evidence="1">
    <location>
        <begin position="20"/>
        <end position="30"/>
    </location>
</feature>
<sequence>MGIRRDPPPRDSLLQSSRASGDKRNLDEKSNNAWKKTLKKLEESVRLVNKSTSGAKKNFTLASICGAFHLLLLQPQKPKKTKEMKEKTTISCMERTAKICIDTSTRCSPTADAAQVLAMLPVFPGRGKKSKVSQDGLNKLKRWEREEDLDPQEDLLNHIVWALEYDTLGDFYLILSTVPMNWDFTVGPS</sequence>
<organism evidence="2 3">
    <name type="scientific">Solanum commersonii</name>
    <name type="common">Commerson's wild potato</name>
    <name type="synonym">Commerson's nightshade</name>
    <dbReference type="NCBI Taxonomy" id="4109"/>
    <lineage>
        <taxon>Eukaryota</taxon>
        <taxon>Viridiplantae</taxon>
        <taxon>Streptophyta</taxon>
        <taxon>Embryophyta</taxon>
        <taxon>Tracheophyta</taxon>
        <taxon>Spermatophyta</taxon>
        <taxon>Magnoliopsida</taxon>
        <taxon>eudicotyledons</taxon>
        <taxon>Gunneridae</taxon>
        <taxon>Pentapetalae</taxon>
        <taxon>asterids</taxon>
        <taxon>lamiids</taxon>
        <taxon>Solanales</taxon>
        <taxon>Solanaceae</taxon>
        <taxon>Solanoideae</taxon>
        <taxon>Solaneae</taxon>
        <taxon>Solanum</taxon>
    </lineage>
</organism>
<gene>
    <name evidence="2" type="ORF">H5410_012637</name>
</gene>
<proteinExistence type="predicted"/>
<evidence type="ECO:0000256" key="1">
    <source>
        <dbReference type="SAM" id="MobiDB-lite"/>
    </source>
</evidence>
<evidence type="ECO:0000313" key="3">
    <source>
        <dbReference type="Proteomes" id="UP000824120"/>
    </source>
</evidence>
<protein>
    <submittedName>
        <fullName evidence="2">Uncharacterized protein</fullName>
    </submittedName>
</protein>
<comment type="caution">
    <text evidence="2">The sequence shown here is derived from an EMBL/GenBank/DDBJ whole genome shotgun (WGS) entry which is preliminary data.</text>
</comment>